<evidence type="ECO:0000313" key="3">
    <source>
        <dbReference type="EMBL" id="MDT0268028.1"/>
    </source>
</evidence>
<dbReference type="InterPro" id="IPR025110">
    <property type="entry name" value="AMP-bd_C"/>
</dbReference>
<proteinExistence type="predicted"/>
<dbReference type="PANTHER" id="PTHR45527:SF1">
    <property type="entry name" value="FATTY ACID SYNTHASE"/>
    <property type="match status" value="1"/>
</dbReference>
<dbReference type="Gene3D" id="3.40.50.12780">
    <property type="entry name" value="N-terminal domain of ligase-like"/>
    <property type="match status" value="1"/>
</dbReference>
<evidence type="ECO:0000259" key="2">
    <source>
        <dbReference type="Pfam" id="PF13193"/>
    </source>
</evidence>
<reference evidence="4" key="1">
    <citation type="submission" date="2023-07" db="EMBL/GenBank/DDBJ databases">
        <title>30 novel species of actinomycetes from the DSMZ collection.</title>
        <authorList>
            <person name="Nouioui I."/>
        </authorList>
    </citation>
    <scope>NUCLEOTIDE SEQUENCE [LARGE SCALE GENOMIC DNA]</scope>
    <source>
        <strain evidence="4">DSM 44915</strain>
    </source>
</reference>
<sequence length="526" mass="54672">MNAGPLTLFDWFADSAAAHPDQPALEVGRERLTYGELRRLVEGLAARLAAANGGQPPGAVGLLASRSVTAYVGYLAALRLGAAVVPLNPEAPAGRNAAVVAAAGVELVVADQAAAGAGAGADDGAGPGVPTLTFGTEELRAAAADGASAPPSAATPEDVAYLIFTSGSTGTPKGVPIRHRNVVSYLRHVVPRAEAGPGSRMSGSFELTFDGSVYDLFVAWGSGATLVVPTRSQLLSPVKFIASRELTHWFSVPSLVSFAEQLGTLRPGAMPTLRWSVFGGEPLPLSLARAWRAAAPHSGIEILYGPSEVTVSCTEYRLPADPADWPAPPNGTAPLGTGYAELEFLLLDENGAPTDDGELCVRGPQRFPGYLDPAADAGRFLHVAADGTVHPYTGDGPLTEEHWYRTGDRVGLRDGLLVHLGRVDQQVKIRGYRIEPGEIEAVLRAQDGVRDAVVVAVVGPDGEKELAAAVSGAGAAADPLYSALGGQLPPYMIPRRITVLDELPLNANGKIDRRALAGSFESDRSG</sequence>
<feature type="domain" description="AMP-dependent synthetase/ligase" evidence="1">
    <location>
        <begin position="12"/>
        <end position="371"/>
    </location>
</feature>
<dbReference type="Proteomes" id="UP001183410">
    <property type="component" value="Unassembled WGS sequence"/>
</dbReference>
<dbReference type="PROSITE" id="PS00455">
    <property type="entry name" value="AMP_BINDING"/>
    <property type="match status" value="1"/>
</dbReference>
<keyword evidence="4" id="KW-1185">Reference proteome</keyword>
<evidence type="ECO:0000313" key="4">
    <source>
        <dbReference type="Proteomes" id="UP001183410"/>
    </source>
</evidence>
<dbReference type="NCBIfam" id="TIGR01733">
    <property type="entry name" value="AA-adenyl-dom"/>
    <property type="match status" value="1"/>
</dbReference>
<gene>
    <name evidence="3" type="ORF">RM844_17240</name>
</gene>
<dbReference type="Pfam" id="PF13193">
    <property type="entry name" value="AMP-binding_C"/>
    <property type="match status" value="1"/>
</dbReference>
<protein>
    <submittedName>
        <fullName evidence="3">Amino acid adenylation domain-containing protein</fullName>
    </submittedName>
</protein>
<evidence type="ECO:0000259" key="1">
    <source>
        <dbReference type="Pfam" id="PF00501"/>
    </source>
</evidence>
<organism evidence="3 4">
    <name type="scientific">Streptomyces chisholmiae</name>
    <dbReference type="NCBI Taxonomy" id="3075540"/>
    <lineage>
        <taxon>Bacteria</taxon>
        <taxon>Bacillati</taxon>
        <taxon>Actinomycetota</taxon>
        <taxon>Actinomycetes</taxon>
        <taxon>Kitasatosporales</taxon>
        <taxon>Streptomycetaceae</taxon>
        <taxon>Streptomyces</taxon>
    </lineage>
</organism>
<dbReference type="InterPro" id="IPR020845">
    <property type="entry name" value="AMP-binding_CS"/>
</dbReference>
<accession>A0ABU2JUY5</accession>
<feature type="domain" description="AMP-binding enzyme C-terminal" evidence="2">
    <location>
        <begin position="438"/>
        <end position="510"/>
    </location>
</feature>
<dbReference type="InterPro" id="IPR010071">
    <property type="entry name" value="AA_adenyl_dom"/>
</dbReference>
<dbReference type="EMBL" id="JAVREO010000009">
    <property type="protein sequence ID" value="MDT0268028.1"/>
    <property type="molecule type" value="Genomic_DNA"/>
</dbReference>
<dbReference type="Gene3D" id="3.30.300.30">
    <property type="match status" value="1"/>
</dbReference>
<dbReference type="InterPro" id="IPR045851">
    <property type="entry name" value="AMP-bd_C_sf"/>
</dbReference>
<dbReference type="RefSeq" id="WP_311668113.1">
    <property type="nucleotide sequence ID" value="NZ_JAVREO010000009.1"/>
</dbReference>
<dbReference type="InterPro" id="IPR000873">
    <property type="entry name" value="AMP-dep_synth/lig_dom"/>
</dbReference>
<dbReference type="PANTHER" id="PTHR45527">
    <property type="entry name" value="NONRIBOSOMAL PEPTIDE SYNTHETASE"/>
    <property type="match status" value="1"/>
</dbReference>
<dbReference type="Pfam" id="PF00501">
    <property type="entry name" value="AMP-binding"/>
    <property type="match status" value="1"/>
</dbReference>
<dbReference type="InterPro" id="IPR042099">
    <property type="entry name" value="ANL_N_sf"/>
</dbReference>
<name>A0ABU2JUY5_9ACTN</name>
<comment type="caution">
    <text evidence="3">The sequence shown here is derived from an EMBL/GenBank/DDBJ whole genome shotgun (WGS) entry which is preliminary data.</text>
</comment>
<dbReference type="SUPFAM" id="SSF56801">
    <property type="entry name" value="Acetyl-CoA synthetase-like"/>
    <property type="match status" value="1"/>
</dbReference>